<name>A0A1H9N7N1_BUTFI</name>
<feature type="transmembrane region" description="Helical" evidence="1">
    <location>
        <begin position="311"/>
        <end position="328"/>
    </location>
</feature>
<feature type="transmembrane region" description="Helical" evidence="1">
    <location>
        <begin position="35"/>
        <end position="52"/>
    </location>
</feature>
<organism evidence="2 3">
    <name type="scientific">Butyrivibrio fibrisolvens</name>
    <dbReference type="NCBI Taxonomy" id="831"/>
    <lineage>
        <taxon>Bacteria</taxon>
        <taxon>Bacillati</taxon>
        <taxon>Bacillota</taxon>
        <taxon>Clostridia</taxon>
        <taxon>Lachnospirales</taxon>
        <taxon>Lachnospiraceae</taxon>
        <taxon>Butyrivibrio</taxon>
    </lineage>
</organism>
<accession>A0A1H9N7N1</accession>
<evidence type="ECO:0000313" key="3">
    <source>
        <dbReference type="Proteomes" id="UP000182584"/>
    </source>
</evidence>
<evidence type="ECO:0000256" key="1">
    <source>
        <dbReference type="SAM" id="Phobius"/>
    </source>
</evidence>
<dbReference type="EMBL" id="FOGJ01000004">
    <property type="protein sequence ID" value="SER31665.1"/>
    <property type="molecule type" value="Genomic_DNA"/>
</dbReference>
<evidence type="ECO:0008006" key="4">
    <source>
        <dbReference type="Google" id="ProtNLM"/>
    </source>
</evidence>
<gene>
    <name evidence="2" type="ORF">SAMN04487884_10471</name>
</gene>
<protein>
    <recommendedName>
        <fullName evidence="4">Tetratricopeptide repeat-containing protein</fullName>
    </recommendedName>
</protein>
<sequence>MSNKEEWNRILQIIGDDACDEDKEFKGNCVRKFNFLRTIFYIVVFGSAFYIFQGGRLIPHDSTWLRLIVVAILLTEILYLKQKRVLHRELNRYAFRECRPDKGLSRYLSFVHTTLNKQMLWSVTQYNFGSILYRLGKIDKASKCLGLMQEATCTADNMLIALHLKQFIALYFHDYDTVKSCADEGCKLCPKARHSIWNFKIYKDLQLYRDYAYCCINNDYEKIYTVLGTPQERPLDEVARQYYLYLTAKKLGDIENAEKYKKYISENAGTTWYGKAVEADFIPEEKPDNYPGYVVSDEKLHNPSKVDRERLKYLLIGVLIVLLIYYLPRLF</sequence>
<evidence type="ECO:0000313" key="2">
    <source>
        <dbReference type="EMBL" id="SER31665.1"/>
    </source>
</evidence>
<dbReference type="AlphaFoldDB" id="A0A1H9N7N1"/>
<reference evidence="2 3" key="1">
    <citation type="submission" date="2016-10" db="EMBL/GenBank/DDBJ databases">
        <authorList>
            <person name="de Groot N.N."/>
        </authorList>
    </citation>
    <scope>NUCLEOTIDE SEQUENCE [LARGE SCALE GENOMIC DNA]</scope>
    <source>
        <strain evidence="2 3">AR40</strain>
    </source>
</reference>
<keyword evidence="1" id="KW-0812">Transmembrane</keyword>
<dbReference type="eggNOG" id="ENOG50328TC">
    <property type="taxonomic scope" value="Bacteria"/>
</dbReference>
<keyword evidence="1" id="KW-0472">Membrane</keyword>
<feature type="transmembrane region" description="Helical" evidence="1">
    <location>
        <begin position="64"/>
        <end position="80"/>
    </location>
</feature>
<dbReference type="OrthoDB" id="2000425at2"/>
<dbReference type="RefSeq" id="WP_074754577.1">
    <property type="nucleotide sequence ID" value="NZ_FOGJ01000004.1"/>
</dbReference>
<keyword evidence="1" id="KW-1133">Transmembrane helix</keyword>
<proteinExistence type="predicted"/>
<dbReference type="Proteomes" id="UP000182584">
    <property type="component" value="Unassembled WGS sequence"/>
</dbReference>